<evidence type="ECO:0000256" key="1">
    <source>
        <dbReference type="SAM" id="SignalP"/>
    </source>
</evidence>
<protein>
    <recommendedName>
        <fullName evidence="4">Lipoprotein</fullName>
    </recommendedName>
</protein>
<evidence type="ECO:0000313" key="3">
    <source>
        <dbReference type="Proteomes" id="UP000244911"/>
    </source>
</evidence>
<sequence>MKLLNGMALALTLAAFAGCKSTNDLQSQFVLKTSTAAACGPAAAARVERELAAVETLRRGYDRFEILSSSSANNTRATVLNSTDADAYDDANVYGNTANGVTVAYFGNQKVHLTGAHETNLYVHMFKPRDRGYKTAIDAKEVLGDDWKAVATRGIHSCN</sequence>
<dbReference type="Proteomes" id="UP000244911">
    <property type="component" value="Unassembled WGS sequence"/>
</dbReference>
<accession>A0A2R8AGK0</accession>
<dbReference type="AlphaFoldDB" id="A0A2R8AGK0"/>
<evidence type="ECO:0000313" key="2">
    <source>
        <dbReference type="EMBL" id="SPF75191.1"/>
    </source>
</evidence>
<dbReference type="EMBL" id="OMOI01000001">
    <property type="protein sequence ID" value="SPF75191.1"/>
    <property type="molecule type" value="Genomic_DNA"/>
</dbReference>
<name>A0A2R8AGK0_9RHOB</name>
<keyword evidence="3" id="KW-1185">Reference proteome</keyword>
<dbReference type="OrthoDB" id="7773880at2"/>
<evidence type="ECO:0008006" key="4">
    <source>
        <dbReference type="Google" id="ProtNLM"/>
    </source>
</evidence>
<dbReference type="PROSITE" id="PS51257">
    <property type="entry name" value="PROKAR_LIPOPROTEIN"/>
    <property type="match status" value="1"/>
</dbReference>
<feature type="chain" id="PRO_5015350735" description="Lipoprotein" evidence="1">
    <location>
        <begin position="18"/>
        <end position="159"/>
    </location>
</feature>
<dbReference type="RefSeq" id="WP_146183970.1">
    <property type="nucleotide sequence ID" value="NZ_OMOI01000001.1"/>
</dbReference>
<gene>
    <name evidence="2" type="ORF">ALP8811_00176</name>
</gene>
<keyword evidence="1" id="KW-0732">Signal</keyword>
<feature type="signal peptide" evidence="1">
    <location>
        <begin position="1"/>
        <end position="17"/>
    </location>
</feature>
<reference evidence="2 3" key="1">
    <citation type="submission" date="2018-03" db="EMBL/GenBank/DDBJ databases">
        <authorList>
            <person name="Keele B.F."/>
        </authorList>
    </citation>
    <scope>NUCLEOTIDE SEQUENCE [LARGE SCALE GENOMIC DNA]</scope>
    <source>
        <strain evidence="2 3">CECT 8811</strain>
    </source>
</reference>
<proteinExistence type="predicted"/>
<organism evidence="2 3">
    <name type="scientific">Aliiroseovarius pelagivivens</name>
    <dbReference type="NCBI Taxonomy" id="1639690"/>
    <lineage>
        <taxon>Bacteria</taxon>
        <taxon>Pseudomonadati</taxon>
        <taxon>Pseudomonadota</taxon>
        <taxon>Alphaproteobacteria</taxon>
        <taxon>Rhodobacterales</taxon>
        <taxon>Paracoccaceae</taxon>
        <taxon>Aliiroseovarius</taxon>
    </lineage>
</organism>